<sequence length="61" mass="7222">DLSTFKTQYSETIFDPKNVEQKSRKATTDYILNAIDSYRELGRRNDNLQEVFREDFEGWAA</sequence>
<evidence type="ECO:0000313" key="1">
    <source>
        <dbReference type="EMBL" id="RKF81223.1"/>
    </source>
</evidence>
<organism evidence="1 2">
    <name type="scientific">Golovinomyces cichoracearum</name>
    <dbReference type="NCBI Taxonomy" id="62708"/>
    <lineage>
        <taxon>Eukaryota</taxon>
        <taxon>Fungi</taxon>
        <taxon>Dikarya</taxon>
        <taxon>Ascomycota</taxon>
        <taxon>Pezizomycotina</taxon>
        <taxon>Leotiomycetes</taxon>
        <taxon>Erysiphales</taxon>
        <taxon>Erysiphaceae</taxon>
        <taxon>Golovinomyces</taxon>
    </lineage>
</organism>
<dbReference type="Proteomes" id="UP000285326">
    <property type="component" value="Unassembled WGS sequence"/>
</dbReference>
<protein>
    <submittedName>
        <fullName evidence="1">Uncharacterized protein</fullName>
    </submittedName>
</protein>
<reference evidence="1 2" key="1">
    <citation type="journal article" date="2018" name="BMC Genomics">
        <title>Comparative genome analyses reveal sequence features reflecting distinct modes of host-adaptation between dicot and monocot powdery mildew.</title>
        <authorList>
            <person name="Wu Y."/>
            <person name="Ma X."/>
            <person name="Pan Z."/>
            <person name="Kale S.D."/>
            <person name="Song Y."/>
            <person name="King H."/>
            <person name="Zhang Q."/>
            <person name="Presley C."/>
            <person name="Deng X."/>
            <person name="Wei C.I."/>
            <person name="Xiao S."/>
        </authorList>
    </citation>
    <scope>NUCLEOTIDE SEQUENCE [LARGE SCALE GENOMIC DNA]</scope>
    <source>
        <strain evidence="1">UMSG1</strain>
    </source>
</reference>
<proteinExistence type="predicted"/>
<comment type="caution">
    <text evidence="1">The sequence shown here is derived from an EMBL/GenBank/DDBJ whole genome shotgun (WGS) entry which is preliminary data.</text>
</comment>
<gene>
    <name evidence="1" type="ORF">GcM1_185017</name>
</gene>
<dbReference type="AlphaFoldDB" id="A0A420J387"/>
<feature type="non-terminal residue" evidence="1">
    <location>
        <position position="1"/>
    </location>
</feature>
<evidence type="ECO:0000313" key="2">
    <source>
        <dbReference type="Proteomes" id="UP000285326"/>
    </source>
</evidence>
<dbReference type="EMBL" id="MCBS01018512">
    <property type="protein sequence ID" value="RKF81223.1"/>
    <property type="molecule type" value="Genomic_DNA"/>
</dbReference>
<accession>A0A420J387</accession>
<name>A0A420J387_9PEZI</name>